<dbReference type="EC" id="3.5.1.28" evidence="3"/>
<keyword evidence="3" id="KW-0378">Hydrolase</keyword>
<sequence length="186" mass="20617">MTAKSGSRNGTKPFLIGIHTNEGPNPAGDEGRDQAAENLSRWMDGQDVSYHKIVDDDSAKHYVPDERYSWAMRSGNRRSLNLCFIGRASFSRDEWLRHDAMLRLGAAAVRGWCDRWGIPRTKLTAAQVGADHAGICGHVDWTNGKHDGTHTDPGAGFPWDVFLAYVNGGTPNDQFVARRRRALLLA</sequence>
<evidence type="ECO:0000313" key="3">
    <source>
        <dbReference type="EMBL" id="MEJ2862557.1"/>
    </source>
</evidence>
<evidence type="ECO:0000313" key="4">
    <source>
        <dbReference type="Proteomes" id="UP001369736"/>
    </source>
</evidence>
<name>A0ABU8M687_9PSEU</name>
<dbReference type="SUPFAM" id="SSF55846">
    <property type="entry name" value="N-acetylmuramoyl-L-alanine amidase-like"/>
    <property type="match status" value="1"/>
</dbReference>
<dbReference type="Proteomes" id="UP001369736">
    <property type="component" value="Unassembled WGS sequence"/>
</dbReference>
<proteinExistence type="predicted"/>
<dbReference type="SMART" id="SM00644">
    <property type="entry name" value="Ami_2"/>
    <property type="match status" value="1"/>
</dbReference>
<feature type="domain" description="N-acetylmuramoyl-L-alanine amidase" evidence="2">
    <location>
        <begin position="1"/>
        <end position="154"/>
    </location>
</feature>
<dbReference type="InterPro" id="IPR036505">
    <property type="entry name" value="Amidase/PGRP_sf"/>
</dbReference>
<dbReference type="InterPro" id="IPR002502">
    <property type="entry name" value="Amidase_domain"/>
</dbReference>
<protein>
    <submittedName>
        <fullName evidence="3">N-acetylmuramoyl-L-alanine amidase</fullName>
        <ecNumber evidence="3">3.5.1.28</ecNumber>
    </submittedName>
</protein>
<dbReference type="Pfam" id="PF01510">
    <property type="entry name" value="Amidase_2"/>
    <property type="match status" value="1"/>
</dbReference>
<feature type="region of interest" description="Disordered" evidence="1">
    <location>
        <begin position="1"/>
        <end position="34"/>
    </location>
</feature>
<dbReference type="EMBL" id="JBBEGM010000006">
    <property type="protein sequence ID" value="MEJ2862557.1"/>
    <property type="molecule type" value="Genomic_DNA"/>
</dbReference>
<feature type="compositionally biased region" description="Polar residues" evidence="1">
    <location>
        <begin position="1"/>
        <end position="10"/>
    </location>
</feature>
<accession>A0ABU8M687</accession>
<comment type="caution">
    <text evidence="3">The sequence shown here is derived from an EMBL/GenBank/DDBJ whole genome shotgun (WGS) entry which is preliminary data.</text>
</comment>
<dbReference type="RefSeq" id="WP_337703938.1">
    <property type="nucleotide sequence ID" value="NZ_JBBEGM010000006.1"/>
</dbReference>
<dbReference type="Gene3D" id="3.40.80.10">
    <property type="entry name" value="Peptidoglycan recognition protein-like"/>
    <property type="match status" value="1"/>
</dbReference>
<gene>
    <name evidence="3" type="ORF">WCD58_15400</name>
</gene>
<organism evidence="3 4">
    <name type="scientific">Actinomycetospora flava</name>
    <dbReference type="NCBI Taxonomy" id="3129232"/>
    <lineage>
        <taxon>Bacteria</taxon>
        <taxon>Bacillati</taxon>
        <taxon>Actinomycetota</taxon>
        <taxon>Actinomycetes</taxon>
        <taxon>Pseudonocardiales</taxon>
        <taxon>Pseudonocardiaceae</taxon>
        <taxon>Actinomycetospora</taxon>
    </lineage>
</organism>
<evidence type="ECO:0000259" key="2">
    <source>
        <dbReference type="SMART" id="SM00644"/>
    </source>
</evidence>
<keyword evidence="4" id="KW-1185">Reference proteome</keyword>
<reference evidence="3 4" key="1">
    <citation type="submission" date="2024-03" db="EMBL/GenBank/DDBJ databases">
        <title>Actinomycetospora sp. OC33-EN07, a novel actinomycete isolated from wild orchid (Aerides multiflora).</title>
        <authorList>
            <person name="Suriyachadkun C."/>
        </authorList>
    </citation>
    <scope>NUCLEOTIDE SEQUENCE [LARGE SCALE GENOMIC DNA]</scope>
    <source>
        <strain evidence="3 4">OC33-EN07</strain>
    </source>
</reference>
<evidence type="ECO:0000256" key="1">
    <source>
        <dbReference type="SAM" id="MobiDB-lite"/>
    </source>
</evidence>
<dbReference type="GO" id="GO:0008745">
    <property type="term" value="F:N-acetylmuramoyl-L-alanine amidase activity"/>
    <property type="evidence" value="ECO:0007669"/>
    <property type="project" value="UniProtKB-EC"/>
</dbReference>